<dbReference type="Proteomes" id="UP000254978">
    <property type="component" value="Unassembled WGS sequence"/>
</dbReference>
<dbReference type="InterPro" id="IPR016161">
    <property type="entry name" value="Ald_DH/histidinol_DH"/>
</dbReference>
<dbReference type="Gene3D" id="3.40.605.10">
    <property type="entry name" value="Aldehyde Dehydrogenase, Chain A, domain 1"/>
    <property type="match status" value="1"/>
</dbReference>
<dbReference type="AlphaFoldDB" id="A0A378TGG9"/>
<dbReference type="GO" id="GO:0033721">
    <property type="term" value="F:aldehyde dehydrogenase (NADP+) activity"/>
    <property type="evidence" value="ECO:0007669"/>
    <property type="project" value="UniProtKB-EC"/>
</dbReference>
<reference evidence="3 4" key="1">
    <citation type="submission" date="2018-06" db="EMBL/GenBank/DDBJ databases">
        <authorList>
            <consortium name="Pathogen Informatics"/>
            <person name="Doyle S."/>
        </authorList>
    </citation>
    <scope>NUCLEOTIDE SEQUENCE [LARGE SCALE GENOMIC DNA]</scope>
    <source>
        <strain evidence="3 4">NCTC10821</strain>
    </source>
</reference>
<dbReference type="PANTHER" id="PTHR43353">
    <property type="entry name" value="SUCCINATE-SEMIALDEHYDE DEHYDROGENASE, MITOCHONDRIAL"/>
    <property type="match status" value="1"/>
</dbReference>
<dbReference type="EC" id="1.2.1.4" evidence="3"/>
<dbReference type="EMBL" id="UGQT01000001">
    <property type="protein sequence ID" value="STZ59634.1"/>
    <property type="molecule type" value="Genomic_DNA"/>
</dbReference>
<dbReference type="InterPro" id="IPR016162">
    <property type="entry name" value="Ald_DH_N"/>
</dbReference>
<dbReference type="PANTHER" id="PTHR43353:SF3">
    <property type="entry name" value="ALDEHYDE DEHYDROGENASE-RELATED"/>
    <property type="match status" value="1"/>
</dbReference>
<name>A0A378TGG9_9MYCO</name>
<evidence type="ECO:0000256" key="1">
    <source>
        <dbReference type="ARBA" id="ARBA00023002"/>
    </source>
</evidence>
<dbReference type="Gene3D" id="3.40.309.10">
    <property type="entry name" value="Aldehyde Dehydrogenase, Chain A, domain 2"/>
    <property type="match status" value="1"/>
</dbReference>
<proteinExistence type="predicted"/>
<accession>A0A378TGG9</accession>
<gene>
    <name evidence="3" type="primary">aldH_2</name>
    <name evidence="3" type="ORF">NCTC10821_03172</name>
</gene>
<feature type="domain" description="Aldehyde dehydrogenase" evidence="2">
    <location>
        <begin position="6"/>
        <end position="262"/>
    </location>
</feature>
<organism evidence="3 4">
    <name type="scientific">Mycolicibacterium tokaiense</name>
    <dbReference type="NCBI Taxonomy" id="39695"/>
    <lineage>
        <taxon>Bacteria</taxon>
        <taxon>Bacillati</taxon>
        <taxon>Actinomycetota</taxon>
        <taxon>Actinomycetes</taxon>
        <taxon>Mycobacteriales</taxon>
        <taxon>Mycobacteriaceae</taxon>
        <taxon>Mycolicibacterium</taxon>
    </lineage>
</organism>
<dbReference type="Pfam" id="PF00171">
    <property type="entry name" value="Aldedh"/>
    <property type="match status" value="1"/>
</dbReference>
<evidence type="ECO:0000313" key="3">
    <source>
        <dbReference type="EMBL" id="STZ59634.1"/>
    </source>
</evidence>
<dbReference type="SUPFAM" id="SSF53720">
    <property type="entry name" value="ALDH-like"/>
    <property type="match status" value="1"/>
</dbReference>
<sequence length="463" mass="48592">MVGTDGELEAVLRASAAAAPAARRAPAKTRAAWLNAIADGLDANAEYLVAMAAHETRLPITRLRIELRRSAFQARLFAKRLLARTLFDVRVDHEDPDWPLGPRPDLRRGYVAVGPVLVFAAGHFPFALSVAGSDTVSALAAGCPVVVKAHHGHPDVSRAIARVVAERLAGIDAPTGLFGLIEGRRDGAAALQDARIRAAAFTGSRVSGRTLFDLAMSRPDPIPFYGQLGSTNPVLVTHAGWRERADIIAKEFVDAFTVDAGRFRTHPGVVLVPDLRDFLARLDIPEIGPPLGRGVGDGFAATADAAAHHPGVELAIIGPAAKSAPGARVLATTAGQVLADPSIIGSEFFGPAALLVGYSDQAEAHRVLELFEGIWAATVQGGAEIDAQAAVALDLFAERAGRVIWNQWPTEVAVTDAQQHGGPWPAATVPSATAVGTAAALRFVRPVAFQNMPPAGLPVELQS</sequence>
<protein>
    <submittedName>
        <fullName evidence="3">Aldehyde dehydrogenase</fullName>
        <ecNumber evidence="3">1.2.1.4</ecNumber>
    </submittedName>
</protein>
<evidence type="ECO:0000259" key="2">
    <source>
        <dbReference type="Pfam" id="PF00171"/>
    </source>
</evidence>
<dbReference type="InterPro" id="IPR015590">
    <property type="entry name" value="Aldehyde_DH_dom"/>
</dbReference>
<dbReference type="InterPro" id="IPR016163">
    <property type="entry name" value="Ald_DH_C"/>
</dbReference>
<keyword evidence="1 3" id="KW-0560">Oxidoreductase</keyword>
<keyword evidence="4" id="KW-1185">Reference proteome</keyword>
<evidence type="ECO:0000313" key="4">
    <source>
        <dbReference type="Proteomes" id="UP000254978"/>
    </source>
</evidence>
<dbReference type="RefSeq" id="WP_115279070.1">
    <property type="nucleotide sequence ID" value="NZ_AP022600.1"/>
</dbReference>
<dbReference type="InterPro" id="IPR050740">
    <property type="entry name" value="Aldehyde_DH_Superfamily"/>
</dbReference>
<dbReference type="OrthoDB" id="9770537at2"/>